<feature type="binding site" evidence="4">
    <location>
        <position position="81"/>
    </location>
    <ligand>
        <name>shikimate</name>
        <dbReference type="ChEBI" id="CHEBI:36208"/>
    </ligand>
</feature>
<dbReference type="InterPro" id="IPR013708">
    <property type="entry name" value="Shikimate_DH-bd_N"/>
</dbReference>
<gene>
    <name evidence="4" type="primary">aroE</name>
    <name evidence="7" type="ORF">QU481_09675</name>
</gene>
<evidence type="ECO:0000313" key="7">
    <source>
        <dbReference type="EMBL" id="MDN0075156.1"/>
    </source>
</evidence>
<evidence type="ECO:0000256" key="4">
    <source>
        <dbReference type="HAMAP-Rule" id="MF_00222"/>
    </source>
</evidence>
<organism evidence="7 8">
    <name type="scientific">Crenobacter oryzisoli</name>
    <dbReference type="NCBI Taxonomy" id="3056844"/>
    <lineage>
        <taxon>Bacteria</taxon>
        <taxon>Pseudomonadati</taxon>
        <taxon>Pseudomonadota</taxon>
        <taxon>Betaproteobacteria</taxon>
        <taxon>Neisseriales</taxon>
        <taxon>Neisseriaceae</taxon>
        <taxon>Crenobacter</taxon>
    </lineage>
</organism>
<feature type="binding site" evidence="4">
    <location>
        <position position="106"/>
    </location>
    <ligand>
        <name>shikimate</name>
        <dbReference type="ChEBI" id="CHEBI:36208"/>
    </ligand>
</feature>
<dbReference type="NCBIfam" id="NF009201">
    <property type="entry name" value="PRK12549.1"/>
    <property type="match status" value="1"/>
</dbReference>
<comment type="pathway">
    <text evidence="1 4">Metabolic intermediate biosynthesis; chorismate biosynthesis; chorismate from D-erythrose 4-phosphate and phosphoenolpyruvate: step 4/7.</text>
</comment>
<feature type="binding site" evidence="4">
    <location>
        <position position="239"/>
    </location>
    <ligand>
        <name>shikimate</name>
        <dbReference type="ChEBI" id="CHEBI:36208"/>
    </ligand>
</feature>
<feature type="active site" description="Proton acceptor" evidence="4">
    <location>
        <position position="85"/>
    </location>
</feature>
<feature type="binding site" evidence="4">
    <location>
        <position position="237"/>
    </location>
    <ligand>
        <name>NADP(+)</name>
        <dbReference type="ChEBI" id="CHEBI:58349"/>
    </ligand>
</feature>
<keyword evidence="3 4" id="KW-0057">Aromatic amino acid biosynthesis</keyword>
<keyword evidence="4" id="KW-0521">NADP</keyword>
<dbReference type="RefSeq" id="WP_289829754.1">
    <property type="nucleotide sequence ID" value="NZ_JAUEDK010000014.1"/>
</dbReference>
<accession>A0ABT7XMX9</accession>
<comment type="caution">
    <text evidence="7">The sequence shown here is derived from an EMBL/GenBank/DDBJ whole genome shotgun (WGS) entry which is preliminary data.</text>
</comment>
<feature type="binding site" evidence="4">
    <location>
        <position position="267"/>
    </location>
    <ligand>
        <name>shikimate</name>
        <dbReference type="ChEBI" id="CHEBI:36208"/>
    </ligand>
</feature>
<dbReference type="Proteomes" id="UP001168540">
    <property type="component" value="Unassembled WGS sequence"/>
</dbReference>
<feature type="domain" description="Shikimate dehydrogenase substrate binding N-terminal" evidence="5">
    <location>
        <begin position="21"/>
        <end position="108"/>
    </location>
</feature>
<sequence>MSTQNDNTLVVKPGRTWLVGLIGEGIQASRSPYLHEQEARAQGLRYLYQLVDLNVLDLTPDALPRLLDAQQLMGFAGSNVTHPCKQAVIPFLDELSEDAAAIGAVNTIVYKDGKRIGHNTDWWGFAESFKRGLQDVARRRVVQLGAGGAGAAVAHAALTLGVERLALVDTDPKRAAALAERLCAHFGAGRAVVAGDLAAEMAEADGLIHATPVGMLGHPGMPLPAELLRPELWVAEVVYFPLETELLKTARALGCRTLNGGGMAVFQAVGAFRLFTGIEPDADRMLAHFAAMGA</sequence>
<comment type="function">
    <text evidence="4">Involved in the biosynthesis of the chorismate, which leads to the biosynthesis of aromatic amino acids. Catalyzes the reversible NADPH linked reduction of 3-dehydroshikimate (DHSA) to yield shikimate (SA).</text>
</comment>
<dbReference type="Gene3D" id="3.40.50.10860">
    <property type="entry name" value="Leucine Dehydrogenase, chain A, domain 1"/>
    <property type="match status" value="1"/>
</dbReference>
<evidence type="ECO:0000259" key="6">
    <source>
        <dbReference type="Pfam" id="PF18317"/>
    </source>
</evidence>
<comment type="similarity">
    <text evidence="4">Belongs to the shikimate dehydrogenase family.</text>
</comment>
<dbReference type="Pfam" id="PF18317">
    <property type="entry name" value="SDH_C"/>
    <property type="match status" value="1"/>
</dbReference>
<feature type="binding site" evidence="4">
    <location>
        <begin position="29"/>
        <end position="31"/>
    </location>
    <ligand>
        <name>shikimate</name>
        <dbReference type="ChEBI" id="CHEBI:36208"/>
    </ligand>
</feature>
<feature type="binding site" evidence="4">
    <location>
        <position position="97"/>
    </location>
    <ligand>
        <name>NADP(+)</name>
        <dbReference type="ChEBI" id="CHEBI:58349"/>
    </ligand>
</feature>
<evidence type="ECO:0000313" key="8">
    <source>
        <dbReference type="Proteomes" id="UP001168540"/>
    </source>
</evidence>
<dbReference type="HAMAP" id="MF_00222">
    <property type="entry name" value="Shikimate_DH_AroE"/>
    <property type="match status" value="1"/>
</dbReference>
<dbReference type="EMBL" id="JAUEDK010000014">
    <property type="protein sequence ID" value="MDN0075156.1"/>
    <property type="molecule type" value="Genomic_DNA"/>
</dbReference>
<dbReference type="InterPro" id="IPR036291">
    <property type="entry name" value="NAD(P)-bd_dom_sf"/>
</dbReference>
<evidence type="ECO:0000256" key="3">
    <source>
        <dbReference type="ARBA" id="ARBA00023141"/>
    </source>
</evidence>
<reference evidence="7" key="1">
    <citation type="submission" date="2023-06" db="EMBL/GenBank/DDBJ databases">
        <authorList>
            <person name="Zhang S."/>
        </authorList>
    </citation>
    <scope>NUCLEOTIDE SEQUENCE</scope>
    <source>
        <strain evidence="7">SG2303</strain>
    </source>
</reference>
<dbReference type="PANTHER" id="PTHR21089">
    <property type="entry name" value="SHIKIMATE DEHYDROGENASE"/>
    <property type="match status" value="1"/>
</dbReference>
<dbReference type="EC" id="1.1.1.25" evidence="4"/>
<dbReference type="InterPro" id="IPR041121">
    <property type="entry name" value="SDH_C"/>
</dbReference>
<dbReference type="SUPFAM" id="SSF51735">
    <property type="entry name" value="NAD(P)-binding Rossmann-fold domains"/>
    <property type="match status" value="1"/>
</dbReference>
<evidence type="ECO:0000259" key="5">
    <source>
        <dbReference type="Pfam" id="PF08501"/>
    </source>
</evidence>
<dbReference type="CDD" id="cd01065">
    <property type="entry name" value="NAD_bind_Shikimate_DH"/>
    <property type="match status" value="1"/>
</dbReference>
<feature type="binding site" evidence="4">
    <location>
        <position position="260"/>
    </location>
    <ligand>
        <name>NADP(+)</name>
        <dbReference type="ChEBI" id="CHEBI:58349"/>
    </ligand>
</feature>
<dbReference type="Pfam" id="PF08501">
    <property type="entry name" value="Shikimate_dh_N"/>
    <property type="match status" value="1"/>
</dbReference>
<proteinExistence type="inferred from homology"/>
<evidence type="ECO:0000256" key="2">
    <source>
        <dbReference type="ARBA" id="ARBA00023002"/>
    </source>
</evidence>
<feature type="binding site" evidence="4">
    <location>
        <position position="121"/>
    </location>
    <ligand>
        <name>shikimate</name>
        <dbReference type="ChEBI" id="CHEBI:36208"/>
    </ligand>
</feature>
<comment type="catalytic activity">
    <reaction evidence="4">
        <text>shikimate + NADP(+) = 3-dehydroshikimate + NADPH + H(+)</text>
        <dbReference type="Rhea" id="RHEA:17737"/>
        <dbReference type="ChEBI" id="CHEBI:15378"/>
        <dbReference type="ChEBI" id="CHEBI:16630"/>
        <dbReference type="ChEBI" id="CHEBI:36208"/>
        <dbReference type="ChEBI" id="CHEBI:57783"/>
        <dbReference type="ChEBI" id="CHEBI:58349"/>
        <dbReference type="EC" id="1.1.1.25"/>
    </reaction>
</comment>
<keyword evidence="8" id="KW-1185">Reference proteome</keyword>
<dbReference type="PANTHER" id="PTHR21089:SF1">
    <property type="entry name" value="BIFUNCTIONAL 3-DEHYDROQUINATE DEHYDRATASE_SHIKIMATE DEHYDROGENASE, CHLOROPLASTIC"/>
    <property type="match status" value="1"/>
</dbReference>
<feature type="domain" description="SDH C-terminal" evidence="6">
    <location>
        <begin position="262"/>
        <end position="287"/>
    </location>
</feature>
<comment type="subunit">
    <text evidence="4">Homodimer.</text>
</comment>
<comment type="caution">
    <text evidence="4">Lacks conserved residue(s) required for the propagation of feature annotation.</text>
</comment>
<dbReference type="Gene3D" id="3.40.50.720">
    <property type="entry name" value="NAD(P)-binding Rossmann-like Domain"/>
    <property type="match status" value="1"/>
</dbReference>
<keyword evidence="4" id="KW-0028">Amino-acid biosynthesis</keyword>
<feature type="binding site" evidence="4">
    <location>
        <begin position="145"/>
        <end position="149"/>
    </location>
    <ligand>
        <name>NADP(+)</name>
        <dbReference type="ChEBI" id="CHEBI:58349"/>
    </ligand>
</feature>
<dbReference type="InterPro" id="IPR046346">
    <property type="entry name" value="Aminoacid_DH-like_N_sf"/>
</dbReference>
<name>A0ABT7XMX9_9NEIS</name>
<protein>
    <recommendedName>
        <fullName evidence="4">Shikimate dehydrogenase (NADP(+))</fullName>
        <shortName evidence="4">SDH</shortName>
        <ecNumber evidence="4">1.1.1.25</ecNumber>
    </recommendedName>
</protein>
<evidence type="ECO:0000256" key="1">
    <source>
        <dbReference type="ARBA" id="ARBA00004871"/>
    </source>
</evidence>
<dbReference type="NCBIfam" id="NF001319">
    <property type="entry name" value="PRK00258.3-3"/>
    <property type="match status" value="1"/>
</dbReference>
<dbReference type="InterPro" id="IPR022893">
    <property type="entry name" value="Shikimate_DH_fam"/>
</dbReference>
<dbReference type="GO" id="GO:0004764">
    <property type="term" value="F:shikimate 3-dehydrogenase (NADP+) activity"/>
    <property type="evidence" value="ECO:0007669"/>
    <property type="project" value="UniProtKB-EC"/>
</dbReference>
<keyword evidence="2 4" id="KW-0560">Oxidoreductase</keyword>
<dbReference type="SUPFAM" id="SSF53223">
    <property type="entry name" value="Aminoacid dehydrogenase-like, N-terminal domain"/>
    <property type="match status" value="1"/>
</dbReference>